<evidence type="ECO:0000313" key="6">
    <source>
        <dbReference type="Proteomes" id="UP001597180"/>
    </source>
</evidence>
<keyword evidence="6" id="KW-1185">Reference proteome</keyword>
<dbReference type="InterPro" id="IPR036390">
    <property type="entry name" value="WH_DNA-bd_sf"/>
</dbReference>
<dbReference type="SMART" id="SM00345">
    <property type="entry name" value="HTH_GNTR"/>
    <property type="match status" value="1"/>
</dbReference>
<accession>A0ABW3US46</accession>
<keyword evidence="1" id="KW-0805">Transcription regulation</keyword>
<dbReference type="InterPro" id="IPR050490">
    <property type="entry name" value="Bact_solute-bd_prot1"/>
</dbReference>
<dbReference type="Pfam" id="PF00392">
    <property type="entry name" value="GntR"/>
    <property type="match status" value="1"/>
</dbReference>
<protein>
    <submittedName>
        <fullName evidence="5">Extracellular solute-binding protein</fullName>
    </submittedName>
</protein>
<comment type="caution">
    <text evidence="5">The sequence shown here is derived from an EMBL/GenBank/DDBJ whole genome shotgun (WGS) entry which is preliminary data.</text>
</comment>
<dbReference type="RefSeq" id="WP_345590764.1">
    <property type="nucleotide sequence ID" value="NZ_BAABJG010000024.1"/>
</dbReference>
<dbReference type="InterPro" id="IPR006059">
    <property type="entry name" value="SBP"/>
</dbReference>
<dbReference type="PROSITE" id="PS50949">
    <property type="entry name" value="HTH_GNTR"/>
    <property type="match status" value="1"/>
</dbReference>
<gene>
    <name evidence="5" type="ORF">ACFQ4B_25895</name>
</gene>
<dbReference type="CDD" id="cd07377">
    <property type="entry name" value="WHTH_GntR"/>
    <property type="match status" value="1"/>
</dbReference>
<dbReference type="Gene3D" id="1.10.10.10">
    <property type="entry name" value="Winged helix-like DNA-binding domain superfamily/Winged helix DNA-binding domain"/>
    <property type="match status" value="1"/>
</dbReference>
<evidence type="ECO:0000313" key="5">
    <source>
        <dbReference type="EMBL" id="MFD1223558.1"/>
    </source>
</evidence>
<reference evidence="6" key="1">
    <citation type="journal article" date="2019" name="Int. J. Syst. Evol. Microbiol.">
        <title>The Global Catalogue of Microorganisms (GCM) 10K type strain sequencing project: providing services to taxonomists for standard genome sequencing and annotation.</title>
        <authorList>
            <consortium name="The Broad Institute Genomics Platform"/>
            <consortium name="The Broad Institute Genome Sequencing Center for Infectious Disease"/>
            <person name="Wu L."/>
            <person name="Ma J."/>
        </authorList>
    </citation>
    <scope>NUCLEOTIDE SEQUENCE [LARGE SCALE GENOMIC DNA]</scope>
    <source>
        <strain evidence="6">CCUG 53270</strain>
    </source>
</reference>
<keyword evidence="2" id="KW-0238">DNA-binding</keyword>
<evidence type="ECO:0000256" key="1">
    <source>
        <dbReference type="ARBA" id="ARBA00023015"/>
    </source>
</evidence>
<dbReference type="SUPFAM" id="SSF46785">
    <property type="entry name" value="Winged helix' DNA-binding domain"/>
    <property type="match status" value="1"/>
</dbReference>
<dbReference type="Proteomes" id="UP001597180">
    <property type="component" value="Unassembled WGS sequence"/>
</dbReference>
<dbReference type="SUPFAM" id="SSF53850">
    <property type="entry name" value="Periplasmic binding protein-like II"/>
    <property type="match status" value="1"/>
</dbReference>
<dbReference type="EMBL" id="JBHTLU010000035">
    <property type="protein sequence ID" value="MFD1223558.1"/>
    <property type="molecule type" value="Genomic_DNA"/>
</dbReference>
<evidence type="ECO:0000259" key="4">
    <source>
        <dbReference type="PROSITE" id="PS50949"/>
    </source>
</evidence>
<name>A0ABW3US46_9BACL</name>
<proteinExistence type="predicted"/>
<feature type="domain" description="HTH gntR-type" evidence="4">
    <location>
        <begin position="11"/>
        <end position="79"/>
    </location>
</feature>
<keyword evidence="3" id="KW-0804">Transcription</keyword>
<dbReference type="Gene3D" id="3.40.190.10">
    <property type="entry name" value="Periplasmic binding protein-like II"/>
    <property type="match status" value="1"/>
</dbReference>
<evidence type="ECO:0000256" key="3">
    <source>
        <dbReference type="ARBA" id="ARBA00023163"/>
    </source>
</evidence>
<organism evidence="5 6">
    <name type="scientific">Paenibacillus vulneris</name>
    <dbReference type="NCBI Taxonomy" id="1133364"/>
    <lineage>
        <taxon>Bacteria</taxon>
        <taxon>Bacillati</taxon>
        <taxon>Bacillota</taxon>
        <taxon>Bacilli</taxon>
        <taxon>Bacillales</taxon>
        <taxon>Paenibacillaceae</taxon>
        <taxon>Paenibacillus</taxon>
    </lineage>
</organism>
<evidence type="ECO:0000256" key="2">
    <source>
        <dbReference type="ARBA" id="ARBA00023125"/>
    </source>
</evidence>
<sequence>MQKRNSRKYFRARLEEMIATLREEIISGKLPIGSFLPSENDLELRFQLSNNSVRKGLETLVEEGLIEKIARVGNKVIRPPEPSGTVIKFGYVQATGELAMLDSLLDSFHRQYPHIRVQPVELSSMNYSRTLLEYLDAEMLDVAMMNNNNFQDFAEAGQTGLLEPLEINDELYPFATAPFVSGEVTLVQPFIQSPVVLCYNKEHFRESRVPEPDSSWTWRDLFRYGKQLAVKGQRFGFYFYLPSRNRWPIFMLQSGGKFESDAKGEYHLTASKAVDGLGICRELLEMTDVFPVLLSESDADAEALFLEGKVSVIMTTYYFLNQLKDAGISFDVSPLPGMENNKTLLIVNGLAVNRRSRSKEASKLLVQFLTSYETQLRIRRQTLNITAHRSAMEWQGEETIYRPSRFFMYREIIPTFRLITEIGLSNHQLKEMQRETMLFLSGLQDRDSLCRKLEQLLPQADSGIAVSPTLNG</sequence>
<dbReference type="InterPro" id="IPR036388">
    <property type="entry name" value="WH-like_DNA-bd_sf"/>
</dbReference>
<dbReference type="Pfam" id="PF01547">
    <property type="entry name" value="SBP_bac_1"/>
    <property type="match status" value="1"/>
</dbReference>
<dbReference type="PANTHER" id="PTHR43649:SF12">
    <property type="entry name" value="DIACETYLCHITOBIOSE BINDING PROTEIN DASA"/>
    <property type="match status" value="1"/>
</dbReference>
<dbReference type="InterPro" id="IPR000524">
    <property type="entry name" value="Tscrpt_reg_HTH_GntR"/>
</dbReference>
<dbReference type="PANTHER" id="PTHR43649">
    <property type="entry name" value="ARABINOSE-BINDING PROTEIN-RELATED"/>
    <property type="match status" value="1"/>
</dbReference>